<dbReference type="InterPro" id="IPR004183">
    <property type="entry name" value="Xdiol_dOase_suB"/>
</dbReference>
<dbReference type="Gene3D" id="3.40.830.10">
    <property type="entry name" value="LigB-like"/>
    <property type="match status" value="1"/>
</dbReference>
<name>C7N1M6_SLAHD</name>
<accession>C7N1M6</accession>
<dbReference type="STRING" id="471855.Shel_02500"/>
<dbReference type="AlphaFoldDB" id="C7N1M6"/>
<dbReference type="GO" id="GO:0008198">
    <property type="term" value="F:ferrous iron binding"/>
    <property type="evidence" value="ECO:0007669"/>
    <property type="project" value="InterPro"/>
</dbReference>
<dbReference type="HOGENOM" id="CLU_1824041_0_0_11"/>
<dbReference type="Proteomes" id="UP000002026">
    <property type="component" value="Chromosome"/>
</dbReference>
<keyword evidence="3" id="KW-1185">Reference proteome</keyword>
<proteinExistence type="predicted"/>
<protein>
    <submittedName>
        <fullName evidence="2">Uncharacterized conserved protein</fullName>
    </submittedName>
</protein>
<dbReference type="SUPFAM" id="SSF53213">
    <property type="entry name" value="LigB-like"/>
    <property type="match status" value="1"/>
</dbReference>
<evidence type="ECO:0000313" key="3">
    <source>
        <dbReference type="Proteomes" id="UP000002026"/>
    </source>
</evidence>
<feature type="domain" description="Extradiol ring-cleavage dioxygenase class III enzyme subunit B" evidence="1">
    <location>
        <begin position="6"/>
        <end position="129"/>
    </location>
</feature>
<reference evidence="2 3" key="1">
    <citation type="journal article" date="2009" name="Stand. Genomic Sci.">
        <title>Complete genome sequence of Slackia heliotrinireducens type strain (RHS 1).</title>
        <authorList>
            <person name="Pukall R."/>
            <person name="Lapidus A."/>
            <person name="Nolan M."/>
            <person name="Copeland A."/>
            <person name="Glavina Del Rio T."/>
            <person name="Lucas S."/>
            <person name="Chen F."/>
            <person name="Tice H."/>
            <person name="Cheng J.F."/>
            <person name="Chertkov O."/>
            <person name="Bruce D."/>
            <person name="Goodwin L."/>
            <person name="Kuske C."/>
            <person name="Brettin T."/>
            <person name="Detter J.C."/>
            <person name="Han C."/>
            <person name="Pitluck S."/>
            <person name="Pati A."/>
            <person name="Mavrommatis K."/>
            <person name="Ivanova N."/>
            <person name="Ovchinnikova G."/>
            <person name="Chen A."/>
            <person name="Palaniappan K."/>
            <person name="Schneider S."/>
            <person name="Rohde M."/>
            <person name="Chain P."/>
            <person name="D'haeseleer P."/>
            <person name="Goker M."/>
            <person name="Bristow J."/>
            <person name="Eisen J.A."/>
            <person name="Markowitz V."/>
            <person name="Kyrpides N.C."/>
            <person name="Klenk H.P."/>
            <person name="Hugenholtz P."/>
        </authorList>
    </citation>
    <scope>NUCLEOTIDE SEQUENCE [LARGE SCALE GENOMIC DNA]</scope>
    <source>
        <strain evidence="3">ATCC 29202 / DSM 20476 / NCTC 11029 / RHS 1</strain>
    </source>
</reference>
<evidence type="ECO:0000259" key="1">
    <source>
        <dbReference type="Pfam" id="PF02900"/>
    </source>
</evidence>
<dbReference type="KEGG" id="shi:Shel_02500"/>
<dbReference type="GO" id="GO:0016702">
    <property type="term" value="F:oxidoreductase activity, acting on single donors with incorporation of molecular oxygen, incorporation of two atoms of oxygen"/>
    <property type="evidence" value="ECO:0007669"/>
    <property type="project" value="UniProtKB-ARBA"/>
</dbReference>
<organism evidence="2 3">
    <name type="scientific">Slackia heliotrinireducens (strain ATCC 29202 / DSM 20476 / NCTC 11029 / RHS 1)</name>
    <name type="common">Peptococcus heliotrinreducens</name>
    <dbReference type="NCBI Taxonomy" id="471855"/>
    <lineage>
        <taxon>Bacteria</taxon>
        <taxon>Bacillati</taxon>
        <taxon>Actinomycetota</taxon>
        <taxon>Coriobacteriia</taxon>
        <taxon>Eggerthellales</taxon>
        <taxon>Eggerthellaceae</taxon>
        <taxon>Slackia</taxon>
    </lineage>
</organism>
<dbReference type="RefSeq" id="WP_012797428.1">
    <property type="nucleotide sequence ID" value="NC_013165.1"/>
</dbReference>
<gene>
    <name evidence="2" type="ordered locus">Shel_02500</name>
</gene>
<dbReference type="Pfam" id="PF02900">
    <property type="entry name" value="LigB"/>
    <property type="match status" value="1"/>
</dbReference>
<sequence>MPIVAAYAVPHPPLIIPSVGCGQEAGIQGTIDAYHQVAVHIAETAPDTVIVSSPHAPAYRDGFAICQMERLEGNMRQFRSPERIECNVDVQLAQAIEAAAIDASISVYGSAWRNAPMDHATFIPLYFLRATRIRFRAHLRG</sequence>
<dbReference type="eggNOG" id="COG3885">
    <property type="taxonomic scope" value="Bacteria"/>
</dbReference>
<evidence type="ECO:0000313" key="2">
    <source>
        <dbReference type="EMBL" id="ACV21318.1"/>
    </source>
</evidence>
<dbReference type="EMBL" id="CP001684">
    <property type="protein sequence ID" value="ACV21318.1"/>
    <property type="molecule type" value="Genomic_DNA"/>
</dbReference>